<dbReference type="NCBIfam" id="TIGR01462">
    <property type="entry name" value="greA"/>
    <property type="match status" value="1"/>
</dbReference>
<evidence type="ECO:0000256" key="6">
    <source>
        <dbReference type="ARBA" id="ARBA00024916"/>
    </source>
</evidence>
<evidence type="ECO:0000256" key="3">
    <source>
        <dbReference type="ARBA" id="ARBA00023015"/>
    </source>
</evidence>
<dbReference type="Pfam" id="PF03449">
    <property type="entry name" value="GreA_GreB_N"/>
    <property type="match status" value="1"/>
</dbReference>
<dbReference type="GO" id="GO:0032784">
    <property type="term" value="P:regulation of DNA-templated transcription elongation"/>
    <property type="evidence" value="ECO:0007669"/>
    <property type="project" value="UniProtKB-UniRule"/>
</dbReference>
<dbReference type="PANTHER" id="PTHR30437:SF4">
    <property type="entry name" value="TRANSCRIPTION ELONGATION FACTOR GREA"/>
    <property type="match status" value="1"/>
</dbReference>
<dbReference type="InterPro" id="IPR036953">
    <property type="entry name" value="GreA/GreB_C_sf"/>
</dbReference>
<comment type="similarity">
    <text evidence="1 8 9">Belongs to the GreA/GreB family.</text>
</comment>
<evidence type="ECO:0000259" key="10">
    <source>
        <dbReference type="Pfam" id="PF01272"/>
    </source>
</evidence>
<dbReference type="GO" id="GO:0070063">
    <property type="term" value="F:RNA polymerase binding"/>
    <property type="evidence" value="ECO:0007669"/>
    <property type="project" value="InterPro"/>
</dbReference>
<evidence type="ECO:0000259" key="11">
    <source>
        <dbReference type="Pfam" id="PF03449"/>
    </source>
</evidence>
<dbReference type="Pfam" id="PF01272">
    <property type="entry name" value="GreA_GreB"/>
    <property type="match status" value="1"/>
</dbReference>
<dbReference type="InterPro" id="IPR036805">
    <property type="entry name" value="Tscrpt_elong_fac_GreA/B_N_sf"/>
</dbReference>
<keyword evidence="12" id="KW-0648">Protein biosynthesis</keyword>
<dbReference type="GO" id="GO:0003746">
    <property type="term" value="F:translation elongation factor activity"/>
    <property type="evidence" value="ECO:0007669"/>
    <property type="project" value="UniProtKB-KW"/>
</dbReference>
<keyword evidence="13" id="KW-1185">Reference proteome</keyword>
<dbReference type="InterPro" id="IPR022691">
    <property type="entry name" value="Tscrpt_elong_fac_GreA/B_N"/>
</dbReference>
<evidence type="ECO:0000313" key="12">
    <source>
        <dbReference type="EMBL" id="KRM94459.1"/>
    </source>
</evidence>
<dbReference type="GO" id="GO:0003677">
    <property type="term" value="F:DNA binding"/>
    <property type="evidence" value="ECO:0007669"/>
    <property type="project" value="UniProtKB-UniRule"/>
</dbReference>
<keyword evidence="3 8" id="KW-0805">Transcription regulation</keyword>
<dbReference type="STRING" id="1423802.FC56_GL001415"/>
<protein>
    <recommendedName>
        <fullName evidence="2 8">Transcription elongation factor GreA</fullName>
    </recommendedName>
    <alternativeName>
        <fullName evidence="7 8">Transcript cleavage factor GreA</fullName>
    </alternativeName>
</protein>
<dbReference type="InterPro" id="IPR006359">
    <property type="entry name" value="Tscrpt_elong_fac_GreA"/>
</dbReference>
<dbReference type="Gene3D" id="1.10.287.180">
    <property type="entry name" value="Transcription elongation factor, GreA/GreB, N-terminal domain"/>
    <property type="match status" value="1"/>
</dbReference>
<evidence type="ECO:0000313" key="13">
    <source>
        <dbReference type="Proteomes" id="UP000051256"/>
    </source>
</evidence>
<keyword evidence="12" id="KW-0251">Elongation factor</keyword>
<dbReference type="InterPro" id="IPR001437">
    <property type="entry name" value="Tscrpt_elong_fac_GreA/B_C"/>
</dbReference>
<dbReference type="InterPro" id="IPR028624">
    <property type="entry name" value="Tscrpt_elong_fac_GreA/B"/>
</dbReference>
<keyword evidence="5 8" id="KW-0804">Transcription</keyword>
<evidence type="ECO:0000256" key="8">
    <source>
        <dbReference type="HAMAP-Rule" id="MF_00105"/>
    </source>
</evidence>
<dbReference type="EMBL" id="AYZR01000004">
    <property type="protein sequence ID" value="KRM94459.1"/>
    <property type="molecule type" value="Genomic_DNA"/>
</dbReference>
<dbReference type="AlphaFoldDB" id="A0A0R2D1Y6"/>
<dbReference type="HAMAP" id="MF_00105">
    <property type="entry name" value="GreA_GreB"/>
    <property type="match status" value="1"/>
</dbReference>
<dbReference type="NCBIfam" id="NF001263">
    <property type="entry name" value="PRK00226.1-4"/>
    <property type="match status" value="1"/>
</dbReference>
<dbReference type="PANTHER" id="PTHR30437">
    <property type="entry name" value="TRANSCRIPTION ELONGATION FACTOR GREA"/>
    <property type="match status" value="1"/>
</dbReference>
<dbReference type="GO" id="GO:0006354">
    <property type="term" value="P:DNA-templated transcription elongation"/>
    <property type="evidence" value="ECO:0007669"/>
    <property type="project" value="TreeGrafter"/>
</dbReference>
<evidence type="ECO:0000256" key="7">
    <source>
        <dbReference type="ARBA" id="ARBA00030776"/>
    </source>
</evidence>
<keyword evidence="4 8" id="KW-0238">DNA-binding</keyword>
<sequence>MDPQFNPITQAGYDKLTAEINQLETDRPNKIAILQAARALGDLSENAEYSAAKRDLRHLESRLRFLRKQQQYARVVTPSANSTVEIGNLVTVQFTDDLSTADYQLVGTAEVDIDEGKISIASPLGKAIRNHQVGDTVTVKAPDFTYQVKIMSVNLP</sequence>
<proteinExistence type="inferred from homology"/>
<dbReference type="PATRIC" id="fig|1423802.4.peg.1434"/>
<evidence type="ECO:0000256" key="9">
    <source>
        <dbReference type="RuleBase" id="RU000556"/>
    </source>
</evidence>
<dbReference type="Gene3D" id="3.10.50.30">
    <property type="entry name" value="Transcription elongation factor, GreA/GreB, C-terminal domain"/>
    <property type="match status" value="1"/>
</dbReference>
<accession>A0A0R2D1Y6</accession>
<feature type="domain" description="Transcription elongation factor GreA/GreB N-terminal" evidence="11">
    <location>
        <begin position="6"/>
        <end position="75"/>
    </location>
</feature>
<dbReference type="FunFam" id="1.10.287.180:FF:000001">
    <property type="entry name" value="Transcription elongation factor GreA"/>
    <property type="match status" value="1"/>
</dbReference>
<dbReference type="SUPFAM" id="SSF54534">
    <property type="entry name" value="FKBP-like"/>
    <property type="match status" value="1"/>
</dbReference>
<feature type="domain" description="Transcription elongation factor GreA/GreB C-terminal" evidence="10">
    <location>
        <begin position="81"/>
        <end position="154"/>
    </location>
</feature>
<comment type="function">
    <text evidence="6 8 9">Necessary for efficient RNA polymerase transcription elongation past template-encoded arresting sites. The arresting sites in DNA have the property of trapping a certain fraction of elongating RNA polymerases that pass through, resulting in locked ternary complexes. Cleavage of the nascent transcript by cleavage factors such as GreA or GreB allows the resumption of elongation from the new 3'terminus. GreA releases sequences of 2 to 3 nucleotides.</text>
</comment>
<reference evidence="12 13" key="1">
    <citation type="journal article" date="2015" name="Genome Announc.">
        <title>Expanding the biotechnology potential of lactobacilli through comparative genomics of 213 strains and associated genera.</title>
        <authorList>
            <person name="Sun Z."/>
            <person name="Harris H.M."/>
            <person name="McCann A."/>
            <person name="Guo C."/>
            <person name="Argimon S."/>
            <person name="Zhang W."/>
            <person name="Yang X."/>
            <person name="Jeffery I.B."/>
            <person name="Cooney J.C."/>
            <person name="Kagawa T.F."/>
            <person name="Liu W."/>
            <person name="Song Y."/>
            <person name="Salvetti E."/>
            <person name="Wrobel A."/>
            <person name="Rasinkangas P."/>
            <person name="Parkhill J."/>
            <person name="Rea M.C."/>
            <person name="O'Sullivan O."/>
            <person name="Ritari J."/>
            <person name="Douillard F.P."/>
            <person name="Paul Ross R."/>
            <person name="Yang R."/>
            <person name="Briner A.E."/>
            <person name="Felis G.E."/>
            <person name="de Vos W.M."/>
            <person name="Barrangou R."/>
            <person name="Klaenhammer T.R."/>
            <person name="Caufield P.W."/>
            <person name="Cui Y."/>
            <person name="Zhang H."/>
            <person name="O'Toole P.W."/>
        </authorList>
    </citation>
    <scope>NUCLEOTIDE SEQUENCE [LARGE SCALE GENOMIC DNA]</scope>
    <source>
        <strain evidence="12 13">DSM 24302</strain>
    </source>
</reference>
<evidence type="ECO:0000256" key="5">
    <source>
        <dbReference type="ARBA" id="ARBA00023163"/>
    </source>
</evidence>
<evidence type="ECO:0000256" key="2">
    <source>
        <dbReference type="ARBA" id="ARBA00013729"/>
    </source>
</evidence>
<comment type="caution">
    <text evidence="12">The sequence shown here is derived from an EMBL/GenBank/DDBJ whole genome shotgun (WGS) entry which is preliminary data.</text>
</comment>
<dbReference type="SUPFAM" id="SSF46557">
    <property type="entry name" value="GreA transcript cleavage protein, N-terminal domain"/>
    <property type="match status" value="1"/>
</dbReference>
<dbReference type="Proteomes" id="UP000051256">
    <property type="component" value="Unassembled WGS sequence"/>
</dbReference>
<evidence type="ECO:0000256" key="4">
    <source>
        <dbReference type="ARBA" id="ARBA00023125"/>
    </source>
</evidence>
<dbReference type="InterPro" id="IPR023459">
    <property type="entry name" value="Tscrpt_elong_fac_GreA/B_fam"/>
</dbReference>
<dbReference type="PIRSF" id="PIRSF006092">
    <property type="entry name" value="GreA_GreB"/>
    <property type="match status" value="1"/>
</dbReference>
<gene>
    <name evidence="8" type="primary">greA</name>
    <name evidence="12" type="ORF">FC56_GL001415</name>
</gene>
<evidence type="ECO:0000256" key="1">
    <source>
        <dbReference type="ARBA" id="ARBA00008213"/>
    </source>
</evidence>
<dbReference type="RefSeq" id="WP_056977683.1">
    <property type="nucleotide sequence ID" value="NZ_AYZR01000004.1"/>
</dbReference>
<organism evidence="12 13">
    <name type="scientific">Lentilactobacillus senioris DSM 24302 = JCM 17472</name>
    <dbReference type="NCBI Taxonomy" id="1423802"/>
    <lineage>
        <taxon>Bacteria</taxon>
        <taxon>Bacillati</taxon>
        <taxon>Bacillota</taxon>
        <taxon>Bacilli</taxon>
        <taxon>Lactobacillales</taxon>
        <taxon>Lactobacillaceae</taxon>
        <taxon>Lentilactobacillus</taxon>
    </lineage>
</organism>
<name>A0A0R2D1Y6_9LACO</name>